<dbReference type="Proteomes" id="UP001165060">
    <property type="component" value="Unassembled WGS sequence"/>
</dbReference>
<feature type="transmembrane region" description="Helical" evidence="1">
    <location>
        <begin position="21"/>
        <end position="41"/>
    </location>
</feature>
<name>A0ABQ6MWF8_9STRA</name>
<dbReference type="PANTHER" id="PTHR32026">
    <property type="entry name" value="METHYLTRANSFERASE-LIKE PROTEIN 24"/>
    <property type="match status" value="1"/>
</dbReference>
<organism evidence="2 3">
    <name type="scientific">Tetraparma gracilis</name>
    <dbReference type="NCBI Taxonomy" id="2962635"/>
    <lineage>
        <taxon>Eukaryota</taxon>
        <taxon>Sar</taxon>
        <taxon>Stramenopiles</taxon>
        <taxon>Ochrophyta</taxon>
        <taxon>Bolidophyceae</taxon>
        <taxon>Parmales</taxon>
        <taxon>Triparmaceae</taxon>
        <taxon>Tetraparma</taxon>
    </lineage>
</organism>
<keyword evidence="1" id="KW-0472">Membrane</keyword>
<evidence type="ECO:0000313" key="3">
    <source>
        <dbReference type="Proteomes" id="UP001165060"/>
    </source>
</evidence>
<evidence type="ECO:0008006" key="4">
    <source>
        <dbReference type="Google" id="ProtNLM"/>
    </source>
</evidence>
<accession>A0ABQ6MWF8</accession>
<keyword evidence="1" id="KW-1133">Transmembrane helix</keyword>
<keyword evidence="3" id="KW-1185">Reference proteome</keyword>
<comment type="caution">
    <text evidence="2">The sequence shown here is derived from an EMBL/GenBank/DDBJ whole genome shotgun (WGS) entry which is preliminary data.</text>
</comment>
<reference evidence="2 3" key="1">
    <citation type="journal article" date="2023" name="Commun. Biol.">
        <title>Genome analysis of Parmales, the sister group of diatoms, reveals the evolutionary specialization of diatoms from phago-mixotrophs to photoautotrophs.</title>
        <authorList>
            <person name="Ban H."/>
            <person name="Sato S."/>
            <person name="Yoshikawa S."/>
            <person name="Yamada K."/>
            <person name="Nakamura Y."/>
            <person name="Ichinomiya M."/>
            <person name="Sato N."/>
            <person name="Blanc-Mathieu R."/>
            <person name="Endo H."/>
            <person name="Kuwata A."/>
            <person name="Ogata H."/>
        </authorList>
    </citation>
    <scope>NUCLEOTIDE SEQUENCE [LARGE SCALE GENOMIC DNA]</scope>
</reference>
<sequence>MPKGNPRGPSPLSRLRTTLSSLPPSSLFLLLILGIFLLVVLLPPFLSFTSLTLNTYKNDIYPAYSLLPLHPFYLARAVFKRYTRPALSESDASKLFLDVTYECKNLKRFGHAGEGGWTLCLDFFPAPSSPNSPPTNLRQGPSPSPSPLAPIAQPCQVYSGGIANDATFDNAIAAYGCDVYSFDPTIGAETGTDGGGLFKHDNVHFLDVGLAYASFTTAEGWKLESLPKLFRETGHLKAGSVAPLDALKIDIEGWEWGVFWSLFRRKGENSIKPPVMQIDRDCPPFKALSIELHFNPKPSAGAAAVAFDFIHRYWFKDEVAEVDAPKNEAGQVLKKNLAELQAVTVELLRTLREKGFQVYSRDENWRYSSVEDIAGSGVAAYNCIEVGFVHVPREGARSCDYKTVAELAGAR</sequence>
<gene>
    <name evidence="2" type="ORF">TeGR_g3946</name>
</gene>
<dbReference type="PANTHER" id="PTHR32026:SF10">
    <property type="entry name" value="METHYLTRANSFERASE-LIKE PROTEIN 24-RELATED"/>
    <property type="match status" value="1"/>
</dbReference>
<evidence type="ECO:0000256" key="1">
    <source>
        <dbReference type="SAM" id="Phobius"/>
    </source>
</evidence>
<protein>
    <recommendedName>
        <fullName evidence="4">Methyltransferase domain-containing protein</fullName>
    </recommendedName>
</protein>
<feature type="transmembrane region" description="Helical" evidence="1">
    <location>
        <begin position="61"/>
        <end position="79"/>
    </location>
</feature>
<keyword evidence="1" id="KW-0812">Transmembrane</keyword>
<evidence type="ECO:0000313" key="2">
    <source>
        <dbReference type="EMBL" id="GMI33996.1"/>
    </source>
</evidence>
<proteinExistence type="predicted"/>
<dbReference type="InterPro" id="IPR026913">
    <property type="entry name" value="METTL24"/>
</dbReference>
<dbReference type="EMBL" id="BRYB01003278">
    <property type="protein sequence ID" value="GMI33996.1"/>
    <property type="molecule type" value="Genomic_DNA"/>
</dbReference>